<feature type="region of interest" description="Disordered" evidence="10">
    <location>
        <begin position="1"/>
        <end position="25"/>
    </location>
</feature>
<dbReference type="InterPro" id="IPR002205">
    <property type="entry name" value="Topo_IIA_dom_A"/>
</dbReference>
<dbReference type="FunFam" id="1.10.268.10:FF:000001">
    <property type="entry name" value="DNA gyrase subunit A"/>
    <property type="match status" value="1"/>
</dbReference>
<dbReference type="InterPro" id="IPR013757">
    <property type="entry name" value="Topo_IIA_A_a_sf"/>
</dbReference>
<dbReference type="Proteomes" id="UP000197468">
    <property type="component" value="Unassembled WGS sequence"/>
</dbReference>
<dbReference type="OrthoDB" id="9806486at2"/>
<feature type="compositionally biased region" description="Gly residues" evidence="10">
    <location>
        <begin position="12"/>
        <end position="21"/>
    </location>
</feature>
<dbReference type="Pfam" id="PF00521">
    <property type="entry name" value="DNA_topoisoIV"/>
    <property type="match status" value="1"/>
</dbReference>
<dbReference type="Gene3D" id="3.90.199.10">
    <property type="entry name" value="Topoisomerase II, domain 5"/>
    <property type="match status" value="1"/>
</dbReference>
<keyword evidence="5 7" id="KW-0472">Membrane</keyword>
<dbReference type="Gene3D" id="3.30.1360.40">
    <property type="match status" value="1"/>
</dbReference>
<evidence type="ECO:0000313" key="13">
    <source>
        <dbReference type="Proteomes" id="UP000197468"/>
    </source>
</evidence>
<feature type="site" description="Interaction with DNA" evidence="7">
    <location>
        <position position="58"/>
    </location>
</feature>
<evidence type="ECO:0000256" key="8">
    <source>
        <dbReference type="PROSITE-ProRule" id="PRU01384"/>
    </source>
</evidence>
<dbReference type="AlphaFoldDB" id="A0A246JK53"/>
<sequence length="783" mass="85125">MNQETFDFETQGGAGGPGGQSPSGDALTLAQYAQQAYLEYALSVVKGRALPAYSDGQKPVQRRILFTMERMGLVFSGTSGAKAVKSARVVGDVLGKYHPHGDQAAYDALVRMAQDFSQRYPLVDGQGNFGSRDGDGAAAMRYTEARLSPYARLLLDELDMGTVDFQPNYDGSFEEPRELPARLPFVLLNGASGIAVGMATEVPSHNLREVAEAAVLLLKRPDASDDELFDKIKGPDYPGGGQLISSADEIRAAYNSGRGSLKLRARWKIEDLARGQWQLVVTELPHGVSTQKVLEEIEELTNPKVKTGKKTVTAEQLQLKGSVLAVLDKARDESNKDAKVRLVFEPKSRAVEQQELINTLLAHTSLETSASMNLTMVGDDGRPMPKTLRKILTEWIGFRLNTVTRRTQHRLDKVRDRIHILEGRHQILLHIDEVIALIRNSDEPKPALIETFKLSERQAEDILEIRLRQLARLEFIKIEQELKQLREEAGKLEEILGNPSVLRRTVIKEIEADHKQYGDDRRTLILEDKRAVAEVRIVDEPVTVVVSLKGWVRALKGHEVDPAALAFKSGDSLYGVFPCRSVDPLVVLGTNGRAYSVPVSALPGGRGDGQPITTLIELESGSQIAHYFAGAATQRLVLAGTGGFGLVAEVGDLVGRQKAGKSFLSLEGEERPLPPAVVPAGAVAGVQVACLTVGGRLLTFAIDELKHQPKGGRGLTLIDLDAKDLLLSVAAFTTQLLVSGTARGGKPKDEMLKGVSLAAFAGKRAKKGKPADVMQKPLRLITG</sequence>
<evidence type="ECO:0000256" key="10">
    <source>
        <dbReference type="SAM" id="MobiDB-lite"/>
    </source>
</evidence>
<keyword evidence="6 7" id="KW-0413">Isomerase</keyword>
<dbReference type="SUPFAM" id="SSF101904">
    <property type="entry name" value="GyrA/ParC C-terminal domain-like"/>
    <property type="match status" value="1"/>
</dbReference>
<dbReference type="SMART" id="SM00434">
    <property type="entry name" value="TOP4c"/>
    <property type="match status" value="1"/>
</dbReference>
<dbReference type="InterPro" id="IPR013760">
    <property type="entry name" value="Topo_IIA-like_dom_sf"/>
</dbReference>
<feature type="active site" description="O-(5'-phospho-DNA)-tyrosine intermediate" evidence="7 8">
    <location>
        <position position="142"/>
    </location>
</feature>
<dbReference type="EMBL" id="NIOF01000001">
    <property type="protein sequence ID" value="OWQ92965.1"/>
    <property type="molecule type" value="Genomic_DNA"/>
</dbReference>
<accession>A0A246JK53</accession>
<dbReference type="GO" id="GO:0019897">
    <property type="term" value="C:extrinsic component of plasma membrane"/>
    <property type="evidence" value="ECO:0007669"/>
    <property type="project" value="UniProtKB-UniRule"/>
</dbReference>
<gene>
    <name evidence="7 12" type="primary">parC</name>
    <name evidence="12" type="ORF">CDN99_00170</name>
</gene>
<dbReference type="GO" id="GO:0009330">
    <property type="term" value="C:DNA topoisomerase type II (double strand cut, ATP-hydrolyzing) complex"/>
    <property type="evidence" value="ECO:0007669"/>
    <property type="project" value="TreeGrafter"/>
</dbReference>
<keyword evidence="3 7" id="KW-0799">Topoisomerase</keyword>
<dbReference type="GO" id="GO:0005694">
    <property type="term" value="C:chromosome"/>
    <property type="evidence" value="ECO:0007669"/>
    <property type="project" value="InterPro"/>
</dbReference>
<dbReference type="RefSeq" id="WP_088382113.1">
    <property type="nucleotide sequence ID" value="NZ_NIOF01000001.1"/>
</dbReference>
<reference evidence="12 13" key="1">
    <citation type="journal article" date="2008" name="Int. J. Syst. Evol. Microbiol.">
        <title>Description of Roseateles aquatilis sp. nov. and Roseateles terrae sp. nov., in the class Betaproteobacteria, and emended description of the genus Roseateles.</title>
        <authorList>
            <person name="Gomila M."/>
            <person name="Bowien B."/>
            <person name="Falsen E."/>
            <person name="Moore E.R."/>
            <person name="Lalucat J."/>
        </authorList>
    </citation>
    <scope>NUCLEOTIDE SEQUENCE [LARGE SCALE GENOMIC DNA]</scope>
    <source>
        <strain evidence="12 13">CCUG 48205</strain>
    </source>
</reference>
<protein>
    <recommendedName>
        <fullName evidence="7">DNA topoisomerase 4 subunit A</fullName>
        <ecNumber evidence="7">5.6.2.2</ecNumber>
    </recommendedName>
    <alternativeName>
        <fullName evidence="7">Topoisomerase IV subunit A</fullName>
    </alternativeName>
</protein>
<evidence type="ECO:0000256" key="5">
    <source>
        <dbReference type="ARBA" id="ARBA00023136"/>
    </source>
</evidence>
<dbReference type="Gene3D" id="2.120.10.90">
    <property type="entry name" value="DNA gyrase/topoisomerase IV, subunit A, C-terminal"/>
    <property type="match status" value="1"/>
</dbReference>
<dbReference type="CDD" id="cd00187">
    <property type="entry name" value="TOP4c"/>
    <property type="match status" value="1"/>
</dbReference>
<dbReference type="PANTHER" id="PTHR43493:SF1">
    <property type="entry name" value="DNA TOPOISOMERASE 4 SUBUNIT A"/>
    <property type="match status" value="1"/>
</dbReference>
<comment type="catalytic activity">
    <reaction evidence="1 7 8">
        <text>ATP-dependent breakage, passage and rejoining of double-stranded DNA.</text>
        <dbReference type="EC" id="5.6.2.2"/>
    </reaction>
</comment>
<feature type="site" description="Transition state stabilizer" evidence="7">
    <location>
        <position position="141"/>
    </location>
</feature>
<comment type="subunit">
    <text evidence="7">Heterotetramer composed of ParC and ParE.</text>
</comment>
<dbReference type="InterPro" id="IPR005742">
    <property type="entry name" value="TopoIV_A_Gneg"/>
</dbReference>
<dbReference type="PROSITE" id="PS52040">
    <property type="entry name" value="TOPO_IIA"/>
    <property type="match status" value="1"/>
</dbReference>
<evidence type="ECO:0000256" key="7">
    <source>
        <dbReference type="HAMAP-Rule" id="MF_00936"/>
    </source>
</evidence>
<feature type="domain" description="Topo IIA-type catalytic" evidence="11">
    <location>
        <begin position="50"/>
        <end position="540"/>
    </location>
</feature>
<organism evidence="12 13">
    <name type="scientific">Roseateles aquatilis</name>
    <dbReference type="NCBI Taxonomy" id="431061"/>
    <lineage>
        <taxon>Bacteria</taxon>
        <taxon>Pseudomonadati</taxon>
        <taxon>Pseudomonadota</taxon>
        <taxon>Betaproteobacteria</taxon>
        <taxon>Burkholderiales</taxon>
        <taxon>Sphaerotilaceae</taxon>
        <taxon>Roseateles</taxon>
    </lineage>
</organism>
<evidence type="ECO:0000256" key="1">
    <source>
        <dbReference type="ARBA" id="ARBA00000185"/>
    </source>
</evidence>
<comment type="subcellular location">
    <subcellularLocation>
        <location evidence="7">Cell membrane</location>
        <topology evidence="7">Peripheral membrane protein</topology>
    </subcellularLocation>
</comment>
<evidence type="ECO:0000256" key="2">
    <source>
        <dbReference type="ARBA" id="ARBA00022475"/>
    </source>
</evidence>
<evidence type="ECO:0000256" key="9">
    <source>
        <dbReference type="SAM" id="Coils"/>
    </source>
</evidence>
<keyword evidence="4 7" id="KW-0238">DNA-binding</keyword>
<feature type="site" description="Interaction with DNA" evidence="7">
    <location>
        <position position="98"/>
    </location>
</feature>
<evidence type="ECO:0000256" key="6">
    <source>
        <dbReference type="ARBA" id="ARBA00023235"/>
    </source>
</evidence>
<comment type="caution">
    <text evidence="12">The sequence shown here is derived from an EMBL/GenBank/DDBJ whole genome shotgun (WGS) entry which is preliminary data.</text>
</comment>
<dbReference type="GO" id="GO:0006265">
    <property type="term" value="P:DNA topological change"/>
    <property type="evidence" value="ECO:0007669"/>
    <property type="project" value="UniProtKB-UniRule"/>
</dbReference>
<evidence type="ECO:0000256" key="4">
    <source>
        <dbReference type="ARBA" id="ARBA00023125"/>
    </source>
</evidence>
<keyword evidence="13" id="KW-1185">Reference proteome</keyword>
<dbReference type="NCBIfam" id="TIGR01062">
    <property type="entry name" value="parC_Gneg"/>
    <property type="match status" value="1"/>
</dbReference>
<dbReference type="GO" id="GO:0003918">
    <property type="term" value="F:DNA topoisomerase type II (double strand cut, ATP-hydrolyzing) activity"/>
    <property type="evidence" value="ECO:0007669"/>
    <property type="project" value="UniProtKB-UniRule"/>
</dbReference>
<dbReference type="PANTHER" id="PTHR43493">
    <property type="entry name" value="DNA GYRASE/TOPOISOMERASE SUBUNIT A"/>
    <property type="match status" value="1"/>
</dbReference>
<dbReference type="InterPro" id="IPR050220">
    <property type="entry name" value="Type_II_DNA_Topoisomerases"/>
</dbReference>
<evidence type="ECO:0000259" key="11">
    <source>
        <dbReference type="PROSITE" id="PS52040"/>
    </source>
</evidence>
<comment type="function">
    <text evidence="7">Topoisomerase IV is essential for chromosome segregation. It relaxes supercoiled DNA. Performs the decatenation events required during the replication of a circular DNA molecule.</text>
</comment>
<comment type="similarity">
    <text evidence="7">Belongs to the type II topoisomerase GyrA/ParC subunit family. ParC type 1 subfamily.</text>
</comment>
<dbReference type="EC" id="5.6.2.2" evidence="7"/>
<feature type="coiled-coil region" evidence="9">
    <location>
        <begin position="468"/>
        <end position="495"/>
    </location>
</feature>
<dbReference type="GO" id="GO:0003677">
    <property type="term" value="F:DNA binding"/>
    <property type="evidence" value="ECO:0007669"/>
    <property type="project" value="UniProtKB-UniRule"/>
</dbReference>
<dbReference type="NCBIfam" id="NF004044">
    <property type="entry name" value="PRK05561.1"/>
    <property type="match status" value="1"/>
</dbReference>
<keyword evidence="9" id="KW-0175">Coiled coil</keyword>
<proteinExistence type="inferred from homology"/>
<dbReference type="SUPFAM" id="SSF56719">
    <property type="entry name" value="Type II DNA topoisomerase"/>
    <property type="match status" value="1"/>
</dbReference>
<dbReference type="GO" id="GO:0005524">
    <property type="term" value="F:ATP binding"/>
    <property type="evidence" value="ECO:0007669"/>
    <property type="project" value="InterPro"/>
</dbReference>
<name>A0A246JK53_9BURK</name>
<dbReference type="Gene3D" id="1.10.268.10">
    <property type="entry name" value="Topoisomerase, domain 3"/>
    <property type="match status" value="1"/>
</dbReference>
<evidence type="ECO:0000256" key="3">
    <source>
        <dbReference type="ARBA" id="ARBA00023029"/>
    </source>
</evidence>
<evidence type="ECO:0000313" key="12">
    <source>
        <dbReference type="EMBL" id="OWQ92965.1"/>
    </source>
</evidence>
<dbReference type="GO" id="GO:0005737">
    <property type="term" value="C:cytoplasm"/>
    <property type="evidence" value="ECO:0007669"/>
    <property type="project" value="TreeGrafter"/>
</dbReference>
<dbReference type="InterPro" id="IPR013758">
    <property type="entry name" value="Topo_IIA_A/C_ab"/>
</dbReference>
<feature type="site" description="Interaction with DNA" evidence="7">
    <location>
        <position position="100"/>
    </location>
</feature>
<keyword evidence="2 7" id="KW-1003">Cell membrane</keyword>
<dbReference type="InterPro" id="IPR035516">
    <property type="entry name" value="Gyrase/topoIV_suA_C"/>
</dbReference>
<dbReference type="GO" id="GO:0007059">
    <property type="term" value="P:chromosome segregation"/>
    <property type="evidence" value="ECO:0007669"/>
    <property type="project" value="UniProtKB-UniRule"/>
</dbReference>
<dbReference type="HAMAP" id="MF_00936">
    <property type="entry name" value="ParC_type1"/>
    <property type="match status" value="1"/>
</dbReference>